<comment type="caution">
    <text evidence="2">The sequence shown here is derived from an EMBL/GenBank/DDBJ whole genome shotgun (WGS) entry which is preliminary data.</text>
</comment>
<reference evidence="2 3" key="1">
    <citation type="submission" date="2016-11" db="EMBL/GenBank/DDBJ databases">
        <title>Whole genomes of Flavobacteriaceae.</title>
        <authorList>
            <person name="Stine C."/>
            <person name="Li C."/>
            <person name="Tadesse D."/>
        </authorList>
    </citation>
    <scope>NUCLEOTIDE SEQUENCE [LARGE SCALE GENOMIC DNA]</scope>
    <source>
        <strain evidence="2 3">DSM 15937</strain>
    </source>
</reference>
<evidence type="ECO:0000313" key="2">
    <source>
        <dbReference type="EMBL" id="OXA81621.1"/>
    </source>
</evidence>
<dbReference type="PROSITE" id="PS51819">
    <property type="entry name" value="VOC"/>
    <property type="match status" value="1"/>
</dbReference>
<sequence>MFLRVARHTNDLQRIENFYIDILGFERLGGFQNHNNYNGVFIGKSGLDWHFEFTQSDSKAKHTFDEEDVIVLYPKTILDYNKLEDKLVRNNISIITAINPFWNENGKMFQDPDGYRIVISPLKAIIDEIIR</sequence>
<evidence type="ECO:0000313" key="3">
    <source>
        <dbReference type="Proteomes" id="UP000198382"/>
    </source>
</evidence>
<proteinExistence type="predicted"/>
<keyword evidence="3" id="KW-1185">Reference proteome</keyword>
<dbReference type="Pfam" id="PF22658">
    <property type="entry name" value="YycE-like_N"/>
    <property type="match status" value="1"/>
</dbReference>
<dbReference type="Proteomes" id="UP000198382">
    <property type="component" value="Unassembled WGS sequence"/>
</dbReference>
<dbReference type="Pfam" id="PF22659">
    <property type="entry name" value="YycE-like_C"/>
    <property type="match status" value="1"/>
</dbReference>
<gene>
    <name evidence="2" type="ORF">B0A65_02460</name>
</gene>
<protein>
    <submittedName>
        <fullName evidence="2">Prolyl endopeptidase</fullName>
    </submittedName>
</protein>
<dbReference type="InterPro" id="IPR058998">
    <property type="entry name" value="YycE-like_N"/>
</dbReference>
<organism evidence="2 3">
    <name type="scientific">Flavobacterium frigidimaris</name>
    <dbReference type="NCBI Taxonomy" id="262320"/>
    <lineage>
        <taxon>Bacteria</taxon>
        <taxon>Pseudomonadati</taxon>
        <taxon>Bacteroidota</taxon>
        <taxon>Flavobacteriia</taxon>
        <taxon>Flavobacteriales</taxon>
        <taxon>Flavobacteriaceae</taxon>
        <taxon>Flavobacterium</taxon>
    </lineage>
</organism>
<name>A0ABX4BV50_FLAFR</name>
<dbReference type="Gene3D" id="3.10.180.10">
    <property type="entry name" value="2,3-Dihydroxybiphenyl 1,2-Dioxygenase, domain 1"/>
    <property type="match status" value="1"/>
</dbReference>
<dbReference type="InterPro" id="IPR029068">
    <property type="entry name" value="Glyas_Bleomycin-R_OHBP_Dase"/>
</dbReference>
<dbReference type="SUPFAM" id="SSF54593">
    <property type="entry name" value="Glyoxalase/Bleomycin resistance protein/Dihydroxybiphenyl dioxygenase"/>
    <property type="match status" value="1"/>
</dbReference>
<feature type="domain" description="VOC" evidence="1">
    <location>
        <begin position="1"/>
        <end position="122"/>
    </location>
</feature>
<dbReference type="CDD" id="cd06587">
    <property type="entry name" value="VOC"/>
    <property type="match status" value="1"/>
</dbReference>
<evidence type="ECO:0000259" key="1">
    <source>
        <dbReference type="PROSITE" id="PS51819"/>
    </source>
</evidence>
<dbReference type="InterPro" id="IPR037523">
    <property type="entry name" value="VOC_core"/>
</dbReference>
<accession>A0ABX4BV50</accession>
<dbReference type="InterPro" id="IPR058997">
    <property type="entry name" value="YycE-like_C"/>
</dbReference>
<dbReference type="RefSeq" id="WP_074661380.1">
    <property type="nucleotide sequence ID" value="NZ_MUGV01000006.1"/>
</dbReference>
<dbReference type="EMBL" id="MUGV01000006">
    <property type="protein sequence ID" value="OXA81621.1"/>
    <property type="molecule type" value="Genomic_DNA"/>
</dbReference>